<comment type="similarity">
    <text evidence="1">Belongs to the short-chain dehydrogenases/reductases (SDR) family.</text>
</comment>
<dbReference type="PRINTS" id="PR00081">
    <property type="entry name" value="GDHRDH"/>
</dbReference>
<dbReference type="InterPro" id="IPR002347">
    <property type="entry name" value="SDR_fam"/>
</dbReference>
<dbReference type="GO" id="GO:0016020">
    <property type="term" value="C:membrane"/>
    <property type="evidence" value="ECO:0007669"/>
    <property type="project" value="TreeGrafter"/>
</dbReference>
<comment type="caution">
    <text evidence="3">The sequence shown here is derived from an EMBL/GenBank/DDBJ whole genome shotgun (WGS) entry which is preliminary data.</text>
</comment>
<dbReference type="PANTHER" id="PTHR44196:SF3">
    <property type="entry name" value="SHORT CHAIN DEHYDROGENASE FAMILY PROTEIN"/>
    <property type="match status" value="1"/>
</dbReference>
<dbReference type="EMBL" id="JACGWT010000003">
    <property type="protein sequence ID" value="MBA8794644.1"/>
    <property type="molecule type" value="Genomic_DNA"/>
</dbReference>
<sequence>MQDQEPAVLVVGATGVLGQAIAARLAERGARLAVIGRDADRLAEVAERTGAVSRQTADLIDADAVRSAVQASAEALGGLDGLVVAAGVAAFGPAVDEDDAVVEELFAVNTLGVMTAVRSAVPQLREGGAVAVISAVLADVPTAGMAAYSASKAATATWLEVLRRELRRSRIDVLDARPPHLETGLSDRALAGQPPKLPPGGDIDEVVRLIVEGLYDGRRELVADLKAGTLELR</sequence>
<dbReference type="InterPro" id="IPR036291">
    <property type="entry name" value="NAD(P)-bd_dom_sf"/>
</dbReference>
<dbReference type="RefSeq" id="WP_182560187.1">
    <property type="nucleotide sequence ID" value="NZ_JACGWT010000003.1"/>
</dbReference>
<name>A0A7W3ISY0_9ACTN</name>
<evidence type="ECO:0000256" key="2">
    <source>
        <dbReference type="ARBA" id="ARBA00023002"/>
    </source>
</evidence>
<evidence type="ECO:0000256" key="1">
    <source>
        <dbReference type="ARBA" id="ARBA00006484"/>
    </source>
</evidence>
<gene>
    <name evidence="3" type="ORF">FHX74_002263</name>
</gene>
<evidence type="ECO:0000313" key="4">
    <source>
        <dbReference type="Proteomes" id="UP000523079"/>
    </source>
</evidence>
<dbReference type="CDD" id="cd05233">
    <property type="entry name" value="SDR_c"/>
    <property type="match status" value="1"/>
</dbReference>
<organism evidence="3 4">
    <name type="scientific">Microlunatus kandeliicorticis</name>
    <dbReference type="NCBI Taxonomy" id="1759536"/>
    <lineage>
        <taxon>Bacteria</taxon>
        <taxon>Bacillati</taxon>
        <taxon>Actinomycetota</taxon>
        <taxon>Actinomycetes</taxon>
        <taxon>Propionibacteriales</taxon>
        <taxon>Propionibacteriaceae</taxon>
        <taxon>Microlunatus</taxon>
    </lineage>
</organism>
<dbReference type="Proteomes" id="UP000523079">
    <property type="component" value="Unassembled WGS sequence"/>
</dbReference>
<accession>A0A7W3ISY0</accession>
<dbReference type="PROSITE" id="PS00061">
    <property type="entry name" value="ADH_SHORT"/>
    <property type="match status" value="1"/>
</dbReference>
<dbReference type="GO" id="GO:0016491">
    <property type="term" value="F:oxidoreductase activity"/>
    <property type="evidence" value="ECO:0007669"/>
    <property type="project" value="UniProtKB-KW"/>
</dbReference>
<protein>
    <submittedName>
        <fullName evidence="3">Short-subunit dehydrogenase</fullName>
    </submittedName>
</protein>
<dbReference type="InterPro" id="IPR020904">
    <property type="entry name" value="Sc_DH/Rdtase_CS"/>
</dbReference>
<evidence type="ECO:0000313" key="3">
    <source>
        <dbReference type="EMBL" id="MBA8794644.1"/>
    </source>
</evidence>
<keyword evidence="2" id="KW-0560">Oxidoreductase</keyword>
<dbReference type="AlphaFoldDB" id="A0A7W3ISY0"/>
<dbReference type="Gene3D" id="3.40.50.720">
    <property type="entry name" value="NAD(P)-binding Rossmann-like Domain"/>
    <property type="match status" value="1"/>
</dbReference>
<dbReference type="PANTHER" id="PTHR44196">
    <property type="entry name" value="DEHYDROGENASE/REDUCTASE SDR FAMILY MEMBER 7B"/>
    <property type="match status" value="1"/>
</dbReference>
<dbReference type="SUPFAM" id="SSF51735">
    <property type="entry name" value="NAD(P)-binding Rossmann-fold domains"/>
    <property type="match status" value="1"/>
</dbReference>
<proteinExistence type="inferred from homology"/>
<reference evidence="3 4" key="1">
    <citation type="submission" date="2020-07" db="EMBL/GenBank/DDBJ databases">
        <title>Sequencing the genomes of 1000 actinobacteria strains.</title>
        <authorList>
            <person name="Klenk H.-P."/>
        </authorList>
    </citation>
    <scope>NUCLEOTIDE SEQUENCE [LARGE SCALE GENOMIC DNA]</scope>
    <source>
        <strain evidence="3 4">DSM 100723</strain>
    </source>
</reference>
<keyword evidence="4" id="KW-1185">Reference proteome</keyword>
<dbReference type="Pfam" id="PF00106">
    <property type="entry name" value="adh_short"/>
    <property type="match status" value="1"/>
</dbReference>